<accession>A0A152A3M5</accession>
<dbReference type="InterPro" id="IPR039683">
    <property type="entry name" value="Lsm12-like"/>
</dbReference>
<dbReference type="PROSITE" id="PS52001">
    <property type="entry name" value="AD"/>
    <property type="match status" value="1"/>
</dbReference>
<comment type="caution">
    <text evidence="2">The sequence shown here is derived from an EMBL/GenBank/DDBJ whole genome shotgun (WGS) entry which is preliminary data.</text>
</comment>
<dbReference type="InParanoid" id="A0A152A3M5"/>
<organism evidence="2 3">
    <name type="scientific">Tieghemostelium lacteum</name>
    <name type="common">Slime mold</name>
    <name type="synonym">Dictyostelium lacteum</name>
    <dbReference type="NCBI Taxonomy" id="361077"/>
    <lineage>
        <taxon>Eukaryota</taxon>
        <taxon>Amoebozoa</taxon>
        <taxon>Evosea</taxon>
        <taxon>Eumycetozoa</taxon>
        <taxon>Dictyostelia</taxon>
        <taxon>Dictyosteliales</taxon>
        <taxon>Raperosteliaceae</taxon>
        <taxon>Tieghemostelium</taxon>
    </lineage>
</organism>
<dbReference type="InterPro" id="IPR019181">
    <property type="entry name" value="LSM12_ABD"/>
</dbReference>
<dbReference type="STRING" id="361077.A0A152A3M5"/>
<evidence type="ECO:0000313" key="2">
    <source>
        <dbReference type="EMBL" id="KYR00804.1"/>
    </source>
</evidence>
<name>A0A152A3M5_TIELA</name>
<protein>
    <recommendedName>
        <fullName evidence="1">AD domain-containing protein</fullName>
    </recommendedName>
</protein>
<dbReference type="InterPro" id="IPR047574">
    <property type="entry name" value="AD"/>
</dbReference>
<feature type="domain" description="AD" evidence="1">
    <location>
        <begin position="84"/>
        <end position="178"/>
    </location>
</feature>
<keyword evidence="3" id="KW-1185">Reference proteome</keyword>
<sequence>MDHDKLSWVIGLKVRIKTTQDEVIEGEIFNYDSITTCITILSEDPKVTCIAIPLQPPTTPTNNSKISNNNHTNNNNVNDNLILPPININSVLKRRDQAFAKENEKALKIGIGVTKEAQEIFNSLSKTLPCSWSGSTIVVLGGDVKITSPYVVENCTGTNNNTINRVKTVLEAERKKLKI</sequence>
<evidence type="ECO:0000313" key="3">
    <source>
        <dbReference type="Proteomes" id="UP000076078"/>
    </source>
</evidence>
<dbReference type="OMA" id="FEGELYC"/>
<proteinExistence type="predicted"/>
<dbReference type="PANTHER" id="PTHR13542">
    <property type="entry name" value="LSM12 HOMOLOG"/>
    <property type="match status" value="1"/>
</dbReference>
<evidence type="ECO:0000259" key="1">
    <source>
        <dbReference type="PROSITE" id="PS52001"/>
    </source>
</evidence>
<dbReference type="AlphaFoldDB" id="A0A152A3M5"/>
<gene>
    <name evidence="2" type="ORF">DLAC_02857</name>
</gene>
<dbReference type="OrthoDB" id="1057137at2759"/>
<dbReference type="EMBL" id="LODT01000013">
    <property type="protein sequence ID" value="KYR00804.1"/>
    <property type="molecule type" value="Genomic_DNA"/>
</dbReference>
<dbReference type="Proteomes" id="UP000076078">
    <property type="component" value="Unassembled WGS sequence"/>
</dbReference>
<dbReference type="Pfam" id="PF09793">
    <property type="entry name" value="AD"/>
    <property type="match status" value="1"/>
</dbReference>
<dbReference type="SMART" id="SM00995">
    <property type="entry name" value="AD"/>
    <property type="match status" value="1"/>
</dbReference>
<reference evidence="2 3" key="1">
    <citation type="submission" date="2015-12" db="EMBL/GenBank/DDBJ databases">
        <title>Dictyostelia acquired genes for synthesis and detection of signals that induce cell-type specialization by lateral gene transfer from prokaryotes.</title>
        <authorList>
            <person name="Gloeckner G."/>
            <person name="Schaap P."/>
        </authorList>
    </citation>
    <scope>NUCLEOTIDE SEQUENCE [LARGE SCALE GENOMIC DNA]</scope>
    <source>
        <strain evidence="2 3">TK</strain>
    </source>
</reference>